<dbReference type="EMBL" id="QUNO01000010">
    <property type="protein sequence ID" value="REH42899.1"/>
    <property type="molecule type" value="Genomic_DNA"/>
</dbReference>
<evidence type="ECO:0000256" key="3">
    <source>
        <dbReference type="ARBA" id="ARBA00022692"/>
    </source>
</evidence>
<accession>A0A3E0HDT3</accession>
<comment type="subcellular location">
    <subcellularLocation>
        <location evidence="1">Cell membrane</location>
        <topology evidence="1">Multi-pass membrane protein</topology>
    </subcellularLocation>
</comment>
<keyword evidence="3 6" id="KW-0812">Transmembrane</keyword>
<feature type="transmembrane region" description="Helical" evidence="6">
    <location>
        <begin position="127"/>
        <end position="149"/>
    </location>
</feature>
<keyword evidence="5 6" id="KW-0472">Membrane</keyword>
<feature type="transmembrane region" description="Helical" evidence="6">
    <location>
        <begin position="257"/>
        <end position="274"/>
    </location>
</feature>
<evidence type="ECO:0000256" key="1">
    <source>
        <dbReference type="ARBA" id="ARBA00004651"/>
    </source>
</evidence>
<gene>
    <name evidence="7" type="ORF">BCF44_110404</name>
</gene>
<feature type="transmembrane region" description="Helical" evidence="6">
    <location>
        <begin position="231"/>
        <end position="251"/>
    </location>
</feature>
<sequence>MVTEFLVFALVGTLNAATPLVLAGLGEVVLERSGAGFNLGIEGTMLAGALAGVLGSAAAGPWAGLAAGTTAGLCFGALHAAGLLAGVDTVLVGIVLTVLGTGLTTYLSQVLNPPGQPALGAPTLPVLGGSVGAGSVLAVGLTATTWWMLRGTRFGLRLRACGDDADIATTRGIPVRRQRVVAALVAGAFAGLAGAVLALASIGTFVPLMTGGRGFIALAVVIVARRTALGVVGGALFFAVFDALALLAQTYDLGLPVEAYQALPYLVTLILLCLEGQRRVRPKETP</sequence>
<dbReference type="GO" id="GO:0022857">
    <property type="term" value="F:transmembrane transporter activity"/>
    <property type="evidence" value="ECO:0007669"/>
    <property type="project" value="InterPro"/>
</dbReference>
<comment type="caution">
    <text evidence="7">The sequence shown here is derived from an EMBL/GenBank/DDBJ whole genome shotgun (WGS) entry which is preliminary data.</text>
</comment>
<keyword evidence="4 6" id="KW-1133">Transmembrane helix</keyword>
<evidence type="ECO:0000256" key="5">
    <source>
        <dbReference type="ARBA" id="ARBA00023136"/>
    </source>
</evidence>
<dbReference type="Proteomes" id="UP000256269">
    <property type="component" value="Unassembled WGS sequence"/>
</dbReference>
<feature type="transmembrane region" description="Helical" evidence="6">
    <location>
        <begin position="80"/>
        <end position="107"/>
    </location>
</feature>
<evidence type="ECO:0000313" key="7">
    <source>
        <dbReference type="EMBL" id="REH42899.1"/>
    </source>
</evidence>
<dbReference type="GO" id="GO:0005886">
    <property type="term" value="C:plasma membrane"/>
    <property type="evidence" value="ECO:0007669"/>
    <property type="project" value="UniProtKB-SubCell"/>
</dbReference>
<evidence type="ECO:0000256" key="2">
    <source>
        <dbReference type="ARBA" id="ARBA00022475"/>
    </source>
</evidence>
<dbReference type="CDD" id="cd06580">
    <property type="entry name" value="TM_PBP1_transp_TpRbsC_like"/>
    <property type="match status" value="1"/>
</dbReference>
<keyword evidence="2" id="KW-1003">Cell membrane</keyword>
<keyword evidence="8" id="KW-1185">Reference proteome</keyword>
<dbReference type="OrthoDB" id="9792579at2"/>
<dbReference type="AlphaFoldDB" id="A0A3E0HDT3"/>
<dbReference type="PANTHER" id="PTHR43370">
    <property type="entry name" value="SUGAR ABC TRANSPORTER INTEGRAL MEMBRANE PROTEIN-RELATED"/>
    <property type="match status" value="1"/>
</dbReference>
<dbReference type="RefSeq" id="WP_116177675.1">
    <property type="nucleotide sequence ID" value="NZ_CP144375.1"/>
</dbReference>
<keyword evidence="7" id="KW-0762">Sugar transport</keyword>
<organism evidence="7 8">
    <name type="scientific">Kutzneria buriramensis</name>
    <dbReference type="NCBI Taxonomy" id="1045776"/>
    <lineage>
        <taxon>Bacteria</taxon>
        <taxon>Bacillati</taxon>
        <taxon>Actinomycetota</taxon>
        <taxon>Actinomycetes</taxon>
        <taxon>Pseudonocardiales</taxon>
        <taxon>Pseudonocardiaceae</taxon>
        <taxon>Kutzneria</taxon>
    </lineage>
</organism>
<protein>
    <submittedName>
        <fullName evidence="7">Simple sugar transport system permease protein</fullName>
    </submittedName>
</protein>
<evidence type="ECO:0000256" key="6">
    <source>
        <dbReference type="SAM" id="Phobius"/>
    </source>
</evidence>
<keyword evidence="7" id="KW-0813">Transport</keyword>
<dbReference type="InterPro" id="IPR001851">
    <property type="entry name" value="ABC_transp_permease"/>
</dbReference>
<evidence type="ECO:0000313" key="8">
    <source>
        <dbReference type="Proteomes" id="UP000256269"/>
    </source>
</evidence>
<name>A0A3E0HDT3_9PSEU</name>
<dbReference type="Pfam" id="PF02653">
    <property type="entry name" value="BPD_transp_2"/>
    <property type="match status" value="1"/>
</dbReference>
<proteinExistence type="predicted"/>
<reference evidence="7 8" key="1">
    <citation type="submission" date="2018-08" db="EMBL/GenBank/DDBJ databases">
        <title>Genomic Encyclopedia of Archaeal and Bacterial Type Strains, Phase II (KMG-II): from individual species to whole genera.</title>
        <authorList>
            <person name="Goeker M."/>
        </authorList>
    </citation>
    <scope>NUCLEOTIDE SEQUENCE [LARGE SCALE GENOMIC DNA]</scope>
    <source>
        <strain evidence="7 8">DSM 45791</strain>
    </source>
</reference>
<feature type="transmembrane region" description="Helical" evidence="6">
    <location>
        <begin position="180"/>
        <end position="199"/>
    </location>
</feature>
<dbReference type="PANTHER" id="PTHR43370:SF1">
    <property type="entry name" value="GUANOSINE ABC TRANSPORTER PERMEASE PROTEIN NUPQ"/>
    <property type="match status" value="1"/>
</dbReference>
<feature type="transmembrane region" description="Helical" evidence="6">
    <location>
        <begin position="205"/>
        <end position="224"/>
    </location>
</feature>
<evidence type="ECO:0000256" key="4">
    <source>
        <dbReference type="ARBA" id="ARBA00022989"/>
    </source>
</evidence>